<evidence type="ECO:0000256" key="3">
    <source>
        <dbReference type="ARBA" id="ARBA00022670"/>
    </source>
</evidence>
<evidence type="ECO:0008006" key="10">
    <source>
        <dbReference type="Google" id="ProtNLM"/>
    </source>
</evidence>
<dbReference type="PANTHER" id="PTHR11802:SF3">
    <property type="entry name" value="RETINOID-INDUCIBLE SERINE CARBOXYPEPTIDASE"/>
    <property type="match status" value="1"/>
</dbReference>
<dbReference type="EMBL" id="JABANP010000062">
    <property type="protein sequence ID" value="KAF4692367.1"/>
    <property type="molecule type" value="Genomic_DNA"/>
</dbReference>
<dbReference type="GO" id="GO:0006508">
    <property type="term" value="P:proteolysis"/>
    <property type="evidence" value="ECO:0007669"/>
    <property type="project" value="InterPro"/>
</dbReference>
<keyword evidence="6" id="KW-0325">Glycoprotein</keyword>
<dbReference type="GO" id="GO:0004185">
    <property type="term" value="F:serine-type carboxypeptidase activity"/>
    <property type="evidence" value="ECO:0007669"/>
    <property type="project" value="InterPro"/>
</dbReference>
<dbReference type="InterPro" id="IPR029058">
    <property type="entry name" value="AB_hydrolase_fold"/>
</dbReference>
<keyword evidence="2" id="KW-0121">Carboxypeptidase</keyword>
<dbReference type="Proteomes" id="UP000541610">
    <property type="component" value="Unassembled WGS sequence"/>
</dbReference>
<dbReference type="Pfam" id="PF00450">
    <property type="entry name" value="Peptidase_S10"/>
    <property type="match status" value="2"/>
</dbReference>
<evidence type="ECO:0000313" key="8">
    <source>
        <dbReference type="EMBL" id="KAF4692367.1"/>
    </source>
</evidence>
<gene>
    <name evidence="8" type="ORF">FOZ60_013724</name>
</gene>
<name>A0A7J6P928_PEROL</name>
<evidence type="ECO:0000256" key="4">
    <source>
        <dbReference type="ARBA" id="ARBA00022729"/>
    </source>
</evidence>
<protein>
    <recommendedName>
        <fullName evidence="10">Thymus-specific serine protease</fullName>
    </recommendedName>
</protein>
<feature type="signal peptide" evidence="7">
    <location>
        <begin position="1"/>
        <end position="24"/>
    </location>
</feature>
<accession>A0A7J6P928</accession>
<dbReference type="InterPro" id="IPR001563">
    <property type="entry name" value="Peptidase_S10"/>
</dbReference>
<keyword evidence="5" id="KW-0378">Hydrolase</keyword>
<proteinExistence type="inferred from homology"/>
<reference evidence="8 9" key="1">
    <citation type="submission" date="2020-04" db="EMBL/GenBank/DDBJ databases">
        <title>Perkinsus olseni comparative genomics.</title>
        <authorList>
            <person name="Bogema D.R."/>
        </authorList>
    </citation>
    <scope>NUCLEOTIDE SEQUENCE [LARGE SCALE GENOMIC DNA]</scope>
    <source>
        <strain evidence="8">00978-12</strain>
    </source>
</reference>
<evidence type="ECO:0000313" key="9">
    <source>
        <dbReference type="Proteomes" id="UP000541610"/>
    </source>
</evidence>
<dbReference type="Gene3D" id="3.40.50.1820">
    <property type="entry name" value="alpha/beta hydrolase"/>
    <property type="match status" value="2"/>
</dbReference>
<dbReference type="AlphaFoldDB" id="A0A7J6P928"/>
<evidence type="ECO:0000256" key="2">
    <source>
        <dbReference type="ARBA" id="ARBA00022645"/>
    </source>
</evidence>
<evidence type="ECO:0000256" key="5">
    <source>
        <dbReference type="ARBA" id="ARBA00022801"/>
    </source>
</evidence>
<evidence type="ECO:0000256" key="6">
    <source>
        <dbReference type="ARBA" id="ARBA00023180"/>
    </source>
</evidence>
<evidence type="ECO:0000256" key="1">
    <source>
        <dbReference type="ARBA" id="ARBA00009431"/>
    </source>
</evidence>
<sequence>MTVPAIREAIKLWILLLFSPTALNISDLSDSRGVVLPMGARMLTGKRTLCPDGSGSQKFGYIQVSPITKYFYAAIEADKDPASAPTFVYFEGGPGGSSVAAALQLNGPCIRDFVTRRLRLNLYSWTAQANGVWIDAPAPTGFSVGPVTRGLEDFILDMVDVITKFTQQNPTFNRNVHLVGTSSSAAFVAMLAARLAAKPQPQVHIVGVMLISGVVSPIGIYRGAVRMADARHLLPKEEVSKMTADLQQCDTQIGQCNSNGPGKPPISAFCNRAVKTCDDATLNPLEKKKRSYYDVRVLDGQEKAKYFLKFWPVDTLLNDQEIQQELGVSKKWERSNAEVFHAYNKYTAYNTTYFVTSLLDKGFKVLVMNGDQDYITNSVGTETWVLNLKGADKYGDKLRGVPPTPVKFGGVELGYMRALDYPNRARLAFTEARMLTGERTLCPYSTGSQKFGYIQVSPLTKYFFAAIQADKDPGTAPTFMYFEGGPGGSSLTAALRMNGPCIRDYDTGNLRLNQYSWTGQANGVWIDAPAPTGFSVGPATQGFEDFILDMVDVVTKFIQQNPTFNRNVHLVGTSSSAAFVAMLAARLAEKPQPQVHIVGVMLVSGVVSPIDIYRGAVHMADVRNLLPKEEISKMTADLQQCDTQIGQCNSNGPGKPPISAFCKRAVDTCDRATLLPLVDKGISHYDVRVPSGQEKTKYVLKSRPVDKFLNDQKVQSQSTLILVCYFVGL</sequence>
<feature type="chain" id="PRO_5029766657" description="Thymus-specific serine protease" evidence="7">
    <location>
        <begin position="25"/>
        <end position="729"/>
    </location>
</feature>
<comment type="caution">
    <text evidence="8">The sequence shown here is derived from an EMBL/GenBank/DDBJ whole genome shotgun (WGS) entry which is preliminary data.</text>
</comment>
<evidence type="ECO:0000256" key="7">
    <source>
        <dbReference type="SAM" id="SignalP"/>
    </source>
</evidence>
<organism evidence="8 9">
    <name type="scientific">Perkinsus olseni</name>
    <name type="common">Perkinsus atlanticus</name>
    <dbReference type="NCBI Taxonomy" id="32597"/>
    <lineage>
        <taxon>Eukaryota</taxon>
        <taxon>Sar</taxon>
        <taxon>Alveolata</taxon>
        <taxon>Perkinsozoa</taxon>
        <taxon>Perkinsea</taxon>
        <taxon>Perkinsida</taxon>
        <taxon>Perkinsidae</taxon>
        <taxon>Perkinsus</taxon>
    </lineage>
</organism>
<keyword evidence="3" id="KW-0645">Protease</keyword>
<comment type="similarity">
    <text evidence="1">Belongs to the peptidase S10 family.</text>
</comment>
<dbReference type="PANTHER" id="PTHR11802">
    <property type="entry name" value="SERINE PROTEASE FAMILY S10 SERINE CARBOXYPEPTIDASE"/>
    <property type="match status" value="1"/>
</dbReference>
<keyword evidence="4 7" id="KW-0732">Signal</keyword>
<dbReference type="SUPFAM" id="SSF53474">
    <property type="entry name" value="alpha/beta-Hydrolases"/>
    <property type="match status" value="2"/>
</dbReference>